<evidence type="ECO:0000256" key="9">
    <source>
        <dbReference type="ARBA" id="ARBA00076414"/>
    </source>
</evidence>
<comment type="similarity">
    <text evidence="2 10 12">Belongs to the GrpE family.</text>
</comment>
<dbReference type="Gene3D" id="3.90.20.20">
    <property type="match status" value="1"/>
</dbReference>
<dbReference type="PRINTS" id="PR00773">
    <property type="entry name" value="GRPEPROTEIN"/>
</dbReference>
<dbReference type="PROSITE" id="PS01071">
    <property type="entry name" value="GRPE"/>
    <property type="match status" value="1"/>
</dbReference>
<sequence length="165" mass="19133">MSNQEEVKKLEEVDEAKKLVEKLKKCEVEKDEYLNGWKRAKADFINYQKDEAKRFEEAIKFANWDLVRDLITVLDSFDLAIVVLGKEVEKGIYLIRNQLEDVLRKRGLEKIMIPVGQKFDPTLHEAISEVESDKPVGTIIEEVERGYSLNGRVIRPARVKITKSK</sequence>
<gene>
    <name evidence="10" type="primary">grpE</name>
    <name evidence="13" type="ORF">A3A16_01725</name>
</gene>
<evidence type="ECO:0000256" key="7">
    <source>
        <dbReference type="ARBA" id="ARBA00053401"/>
    </source>
</evidence>
<keyword evidence="5 10" id="KW-0346">Stress response</keyword>
<evidence type="ECO:0000256" key="6">
    <source>
        <dbReference type="ARBA" id="ARBA00023186"/>
    </source>
</evidence>
<dbReference type="STRING" id="1798407.A3A16_01725"/>
<accession>A0A1G1ZLU7</accession>
<evidence type="ECO:0000256" key="8">
    <source>
        <dbReference type="ARBA" id="ARBA00072274"/>
    </source>
</evidence>
<dbReference type="CDD" id="cd00446">
    <property type="entry name" value="GrpE"/>
    <property type="match status" value="1"/>
</dbReference>
<organism evidence="13 14">
    <name type="scientific">Candidatus Harrisonbacteria bacterium RIFCSPLOWO2_01_FULL_44_18</name>
    <dbReference type="NCBI Taxonomy" id="1798407"/>
    <lineage>
        <taxon>Bacteria</taxon>
        <taxon>Candidatus Harrisoniibacteriota</taxon>
    </lineage>
</organism>
<dbReference type="SUPFAM" id="SSF51064">
    <property type="entry name" value="Head domain of nucleotide exchange factor GrpE"/>
    <property type="match status" value="1"/>
</dbReference>
<keyword evidence="6 10" id="KW-0143">Chaperone</keyword>
<proteinExistence type="inferred from homology"/>
<dbReference type="GO" id="GO:0051082">
    <property type="term" value="F:unfolded protein binding"/>
    <property type="evidence" value="ECO:0007669"/>
    <property type="project" value="TreeGrafter"/>
</dbReference>
<evidence type="ECO:0000256" key="2">
    <source>
        <dbReference type="ARBA" id="ARBA00009054"/>
    </source>
</evidence>
<dbReference type="Pfam" id="PF01025">
    <property type="entry name" value="GrpE"/>
    <property type="match status" value="1"/>
</dbReference>
<dbReference type="PANTHER" id="PTHR21237">
    <property type="entry name" value="GRPE PROTEIN"/>
    <property type="match status" value="1"/>
</dbReference>
<dbReference type="SUPFAM" id="SSF58014">
    <property type="entry name" value="Coiled-coil domain of nucleotide exchange factor GrpE"/>
    <property type="match status" value="1"/>
</dbReference>
<evidence type="ECO:0000256" key="1">
    <source>
        <dbReference type="ARBA" id="ARBA00004496"/>
    </source>
</evidence>
<protein>
    <recommendedName>
        <fullName evidence="8 10">Protein GrpE</fullName>
    </recommendedName>
    <alternativeName>
        <fullName evidence="9 10">HSP-70 cofactor</fullName>
    </alternativeName>
</protein>
<evidence type="ECO:0000313" key="14">
    <source>
        <dbReference type="Proteomes" id="UP000177942"/>
    </source>
</evidence>
<dbReference type="Proteomes" id="UP000177942">
    <property type="component" value="Unassembled WGS sequence"/>
</dbReference>
<evidence type="ECO:0000256" key="10">
    <source>
        <dbReference type="HAMAP-Rule" id="MF_01151"/>
    </source>
</evidence>
<dbReference type="AlphaFoldDB" id="A0A1G1ZLU7"/>
<dbReference type="InterPro" id="IPR009012">
    <property type="entry name" value="GrpE_head"/>
</dbReference>
<evidence type="ECO:0000256" key="5">
    <source>
        <dbReference type="ARBA" id="ARBA00023016"/>
    </source>
</evidence>
<comment type="function">
    <text evidence="7 10 11">Participates actively in the response to hyperosmotic and heat shock by preventing the aggregation of stress-denatured proteins, in association with DnaK and GrpE. It is the nucleotide exchange factor for DnaK and may function as a thermosensor. Unfolded proteins bind initially to DnaJ; upon interaction with the DnaJ-bound protein, DnaK hydrolyzes its bound ATP, resulting in the formation of a stable complex. GrpE releases ADP from DnaK; ATP binding to DnaK triggers the release of the substrate protein, thus completing the reaction cycle. Several rounds of ATP-dependent interactions between DnaJ, DnaK and GrpE are required for fully efficient folding.</text>
</comment>
<dbReference type="GO" id="GO:0042803">
    <property type="term" value="F:protein homodimerization activity"/>
    <property type="evidence" value="ECO:0007669"/>
    <property type="project" value="InterPro"/>
</dbReference>
<comment type="subunit">
    <text evidence="3 10">Homodimer.</text>
</comment>
<evidence type="ECO:0000313" key="13">
    <source>
        <dbReference type="EMBL" id="OGY65562.1"/>
    </source>
</evidence>
<evidence type="ECO:0000256" key="12">
    <source>
        <dbReference type="RuleBase" id="RU004478"/>
    </source>
</evidence>
<dbReference type="PANTHER" id="PTHR21237:SF23">
    <property type="entry name" value="GRPE PROTEIN HOMOLOG, MITOCHONDRIAL"/>
    <property type="match status" value="1"/>
</dbReference>
<reference evidence="13 14" key="1">
    <citation type="journal article" date="2016" name="Nat. Commun.">
        <title>Thousands of microbial genomes shed light on interconnected biogeochemical processes in an aquifer system.</title>
        <authorList>
            <person name="Anantharaman K."/>
            <person name="Brown C.T."/>
            <person name="Hug L.A."/>
            <person name="Sharon I."/>
            <person name="Castelle C.J."/>
            <person name="Probst A.J."/>
            <person name="Thomas B.C."/>
            <person name="Singh A."/>
            <person name="Wilkins M.J."/>
            <person name="Karaoz U."/>
            <person name="Brodie E.L."/>
            <person name="Williams K.H."/>
            <person name="Hubbard S.S."/>
            <person name="Banfield J.F."/>
        </authorList>
    </citation>
    <scope>NUCLEOTIDE SEQUENCE [LARGE SCALE GENOMIC DNA]</scope>
</reference>
<name>A0A1G1ZLU7_9BACT</name>
<evidence type="ECO:0000256" key="4">
    <source>
        <dbReference type="ARBA" id="ARBA00022490"/>
    </source>
</evidence>
<comment type="subcellular location">
    <subcellularLocation>
        <location evidence="1 10">Cytoplasm</location>
    </subcellularLocation>
</comment>
<evidence type="ECO:0000256" key="11">
    <source>
        <dbReference type="RuleBase" id="RU000639"/>
    </source>
</evidence>
<dbReference type="InterPro" id="IPR013805">
    <property type="entry name" value="GrpE_CC"/>
</dbReference>
<dbReference type="GO" id="GO:0006457">
    <property type="term" value="P:protein folding"/>
    <property type="evidence" value="ECO:0007669"/>
    <property type="project" value="InterPro"/>
</dbReference>
<dbReference type="EMBL" id="MHJJ01000008">
    <property type="protein sequence ID" value="OGY65562.1"/>
    <property type="molecule type" value="Genomic_DNA"/>
</dbReference>
<dbReference type="GO" id="GO:0000774">
    <property type="term" value="F:adenyl-nucleotide exchange factor activity"/>
    <property type="evidence" value="ECO:0007669"/>
    <property type="project" value="InterPro"/>
</dbReference>
<evidence type="ECO:0000256" key="3">
    <source>
        <dbReference type="ARBA" id="ARBA00011738"/>
    </source>
</evidence>
<comment type="caution">
    <text evidence="13">The sequence shown here is derived from an EMBL/GenBank/DDBJ whole genome shotgun (WGS) entry which is preliminary data.</text>
</comment>
<dbReference type="HAMAP" id="MF_01151">
    <property type="entry name" value="GrpE"/>
    <property type="match status" value="1"/>
</dbReference>
<keyword evidence="4 10" id="KW-0963">Cytoplasm</keyword>
<dbReference type="InterPro" id="IPR000740">
    <property type="entry name" value="GrpE"/>
</dbReference>
<dbReference type="FunFam" id="2.30.22.10:FF:000001">
    <property type="entry name" value="Protein GrpE"/>
    <property type="match status" value="1"/>
</dbReference>
<dbReference type="GO" id="GO:0005737">
    <property type="term" value="C:cytoplasm"/>
    <property type="evidence" value="ECO:0007669"/>
    <property type="project" value="UniProtKB-SubCell"/>
</dbReference>
<dbReference type="GO" id="GO:0051087">
    <property type="term" value="F:protein-folding chaperone binding"/>
    <property type="evidence" value="ECO:0007669"/>
    <property type="project" value="InterPro"/>
</dbReference>
<dbReference type="Gene3D" id="2.30.22.10">
    <property type="entry name" value="Head domain of nucleotide exchange factor GrpE"/>
    <property type="match status" value="1"/>
</dbReference>